<proteinExistence type="predicted"/>
<reference evidence="6 7" key="2">
    <citation type="journal article" date="2019" name="Nat. Med.">
        <title>A library of human gut bacterial isolates paired with longitudinal multiomics data enables mechanistic microbiome research.</title>
        <authorList>
            <person name="Poyet M."/>
            <person name="Groussin M."/>
            <person name="Gibbons S.M."/>
            <person name="Avila-Pacheco J."/>
            <person name="Jiang X."/>
            <person name="Kearney S.M."/>
            <person name="Perrotta A.R."/>
            <person name="Berdy B."/>
            <person name="Zhao S."/>
            <person name="Lieberman T.D."/>
            <person name="Swanson P.K."/>
            <person name="Smith M."/>
            <person name="Roesemann S."/>
            <person name="Alexander J.E."/>
            <person name="Rich S.A."/>
            <person name="Livny J."/>
            <person name="Vlamakis H."/>
            <person name="Clish C."/>
            <person name="Bullock K."/>
            <person name="Deik A."/>
            <person name="Scott J."/>
            <person name="Pierce K.A."/>
            <person name="Xavier R.J."/>
            <person name="Alm E.J."/>
        </authorList>
    </citation>
    <scope>NUCLEOTIDE SEQUENCE [LARGE SCALE GENOMIC DNA]</scope>
    <source>
        <strain evidence="4 7">BIOML-A13</strain>
        <strain evidence="5 6">BIOML-A3</strain>
    </source>
</reference>
<accession>R6J4Y2</accession>
<dbReference type="NCBIfam" id="TIGR00277">
    <property type="entry name" value="HDIG"/>
    <property type="match status" value="1"/>
</dbReference>
<dbReference type="GO" id="GO:0016787">
    <property type="term" value="F:hydrolase activity"/>
    <property type="evidence" value="ECO:0007669"/>
    <property type="project" value="UniProtKB-KW"/>
</dbReference>
<dbReference type="SUPFAM" id="SSF109604">
    <property type="entry name" value="HD-domain/PDEase-like"/>
    <property type="match status" value="1"/>
</dbReference>
<evidence type="ECO:0000259" key="2">
    <source>
        <dbReference type="PROSITE" id="PS51831"/>
    </source>
</evidence>
<name>A0A3G9H7B0_9FIRM</name>
<dbReference type="EMBL" id="CBDS010000031">
    <property type="protein sequence ID" value="CDB45367.1"/>
    <property type="molecule type" value="Genomic_DNA"/>
</dbReference>
<keyword evidence="6" id="KW-1185">Reference proteome</keyword>
<evidence type="ECO:0000256" key="1">
    <source>
        <dbReference type="ARBA" id="ARBA00022801"/>
    </source>
</evidence>
<evidence type="ECO:0000313" key="5">
    <source>
        <dbReference type="EMBL" id="MTU04654.1"/>
    </source>
</evidence>
<dbReference type="Pfam" id="PF01966">
    <property type="entry name" value="HD"/>
    <property type="match status" value="1"/>
</dbReference>
<evidence type="ECO:0000313" key="3">
    <source>
        <dbReference type="EMBL" id="CDB45367.1"/>
    </source>
</evidence>
<comment type="caution">
    <text evidence="3">The sequence shown here is derived from an EMBL/GenBank/DDBJ whole genome shotgun (WGS) entry which is preliminary data.</text>
</comment>
<dbReference type="GeneID" id="49407677"/>
<dbReference type="PROSITE" id="PS51831">
    <property type="entry name" value="HD"/>
    <property type="match status" value="1"/>
</dbReference>
<dbReference type="GO" id="GO:0031125">
    <property type="term" value="P:rRNA 3'-end processing"/>
    <property type="evidence" value="ECO:0007669"/>
    <property type="project" value="TreeGrafter"/>
</dbReference>
<dbReference type="InterPro" id="IPR006674">
    <property type="entry name" value="HD_domain"/>
</dbReference>
<dbReference type="Proteomes" id="UP000484547">
    <property type="component" value="Unassembled WGS sequence"/>
</dbReference>
<sequence length="307" mass="33885">MISDFKAGTKVCQAVLLRVQKIGNSSNGGVFARGLLEDNSGKMPFIVFEAGIVDKMRSMEGPKVMMVGGMVDINKFSNDMTLQLVLQRMEEIMPEDDITHLLPNGDFDHQEYENKLQKLIKGVMTPGIRLILENIFSGTLYDKFLINPAGMRLHHAYIGGLLQHSVDVAGIAQSLADRIGGVDKDLIVAGALLHDIGKIREISSDIGFPYTMEGRLLGHVSMSAVMVQEAAGKAKVTGPKLQQLLHIVLSHHGEQEKGSPVACATKESFIVHYADEIDAIMNQFSKNEGKNPWEYNKMLQRFLLHEA</sequence>
<protein>
    <submittedName>
        <fullName evidence="4">HD domain-containing protein</fullName>
    </submittedName>
    <submittedName>
        <fullName evidence="3">HDIG domain protein</fullName>
    </submittedName>
</protein>
<dbReference type="OrthoDB" id="9778453at2"/>
<evidence type="ECO:0000313" key="6">
    <source>
        <dbReference type="Proteomes" id="UP000443070"/>
    </source>
</evidence>
<dbReference type="InterPro" id="IPR050798">
    <property type="entry name" value="YhaM_exoribonuc/phosphodiest"/>
</dbReference>
<evidence type="ECO:0000313" key="7">
    <source>
        <dbReference type="Proteomes" id="UP000484547"/>
    </source>
</evidence>
<dbReference type="EMBL" id="WNBW01000009">
    <property type="protein sequence ID" value="MTU04654.1"/>
    <property type="molecule type" value="Genomic_DNA"/>
</dbReference>
<dbReference type="RefSeq" id="WP_021717398.1">
    <property type="nucleotide sequence ID" value="NZ_AP019004.1"/>
</dbReference>
<feature type="domain" description="HD" evidence="2">
    <location>
        <begin position="161"/>
        <end position="280"/>
    </location>
</feature>
<dbReference type="PANTHER" id="PTHR37294">
    <property type="entry name" value="3'-5' EXORIBONUCLEASE YHAM"/>
    <property type="match status" value="1"/>
</dbReference>
<dbReference type="PANTHER" id="PTHR37294:SF1">
    <property type="entry name" value="3'-5' EXORIBONUCLEASE YHAM"/>
    <property type="match status" value="1"/>
</dbReference>
<evidence type="ECO:0000313" key="4">
    <source>
        <dbReference type="EMBL" id="MTT76553.1"/>
    </source>
</evidence>
<dbReference type="InterPro" id="IPR003607">
    <property type="entry name" value="HD/PDEase_dom"/>
</dbReference>
<dbReference type="SMART" id="SM00471">
    <property type="entry name" value="HDc"/>
    <property type="match status" value="1"/>
</dbReference>
<dbReference type="Gene3D" id="1.10.3210.10">
    <property type="entry name" value="Hypothetical protein af1432"/>
    <property type="match status" value="1"/>
</dbReference>
<gene>
    <name evidence="3" type="ORF">BN533_00495</name>
    <name evidence="4" type="ORF">GMD11_09800</name>
    <name evidence="5" type="ORF">GMD18_09605</name>
</gene>
<dbReference type="EMBL" id="WNBM01000009">
    <property type="protein sequence ID" value="MTT76553.1"/>
    <property type="molecule type" value="Genomic_DNA"/>
</dbReference>
<reference evidence="3" key="1">
    <citation type="submission" date="2012-11" db="EMBL/GenBank/DDBJ databases">
        <title>Dependencies among metagenomic species, viruses, plasmids and units of genetic variation.</title>
        <authorList>
            <person name="Nielsen H.B."/>
            <person name="Almeida M."/>
            <person name="Juncker A.S."/>
            <person name="Rasmussen S."/>
            <person name="Li J."/>
            <person name="Sunagawa S."/>
            <person name="Plichta D."/>
            <person name="Gautier L."/>
            <person name="Le Chatelier E."/>
            <person name="Peletier E."/>
            <person name="Bonde I."/>
            <person name="Nielsen T."/>
            <person name="Manichanh C."/>
            <person name="Arumugam M."/>
            <person name="Batto J."/>
            <person name="Santos M.B.Q.D."/>
            <person name="Blom N."/>
            <person name="Borruel N."/>
            <person name="Burgdorf K.S."/>
            <person name="Boumezbeur F."/>
            <person name="Casellas F."/>
            <person name="Dore J."/>
            <person name="Guarner F."/>
            <person name="Hansen T."/>
            <person name="Hildebrand F."/>
            <person name="Kaas R.S."/>
            <person name="Kennedy S."/>
            <person name="Kristiansen K."/>
            <person name="Kultima J.R."/>
            <person name="Leonard P."/>
            <person name="Levenez F."/>
            <person name="Lund O."/>
            <person name="Moumen B."/>
            <person name="Le Paslier D."/>
            <person name="Pons N."/>
            <person name="Pedersen O."/>
            <person name="Prifti E."/>
            <person name="Qin J."/>
            <person name="Raes J."/>
            <person name="Tap J."/>
            <person name="Tims S."/>
            <person name="Ussery D.W."/>
            <person name="Yamada T."/>
            <person name="MetaHit consortium"/>
            <person name="Renault P."/>
            <person name="Sicheritz-Ponten T."/>
            <person name="Bork P."/>
            <person name="Wang J."/>
            <person name="Brunak S."/>
            <person name="Ehrlich S.D."/>
        </authorList>
    </citation>
    <scope>NUCLEOTIDE SEQUENCE [LARGE SCALE GENOMIC DNA]</scope>
</reference>
<dbReference type="InterPro" id="IPR006675">
    <property type="entry name" value="HDIG_dom"/>
</dbReference>
<accession>A0A3G9H7B0</accession>
<dbReference type="CDD" id="cd00077">
    <property type="entry name" value="HDc"/>
    <property type="match status" value="1"/>
</dbReference>
<organism evidence="3">
    <name type="scientific">Phascolarctobacterium faecium</name>
    <dbReference type="NCBI Taxonomy" id="33025"/>
    <lineage>
        <taxon>Bacteria</taxon>
        <taxon>Bacillati</taxon>
        <taxon>Bacillota</taxon>
        <taxon>Negativicutes</taxon>
        <taxon>Acidaminococcales</taxon>
        <taxon>Acidaminococcaceae</taxon>
        <taxon>Phascolarctobacterium</taxon>
    </lineage>
</organism>
<keyword evidence="1" id="KW-0378">Hydrolase</keyword>
<dbReference type="AlphaFoldDB" id="A0A3G9H7B0"/>
<dbReference type="Proteomes" id="UP000443070">
    <property type="component" value="Unassembled WGS sequence"/>
</dbReference>